<protein>
    <recommendedName>
        <fullName evidence="1">CxC2-like cysteine cluster KDZ transposase-associated domain-containing protein</fullName>
    </recommendedName>
</protein>
<keyword evidence="3" id="KW-1185">Reference proteome</keyword>
<gene>
    <name evidence="2" type="ORF">BDN71DRAFT_1380248</name>
</gene>
<dbReference type="EMBL" id="MU154523">
    <property type="protein sequence ID" value="KAF9501455.1"/>
    <property type="molecule type" value="Genomic_DNA"/>
</dbReference>
<reference evidence="2" key="1">
    <citation type="submission" date="2020-11" db="EMBL/GenBank/DDBJ databases">
        <authorList>
            <consortium name="DOE Joint Genome Institute"/>
            <person name="Ahrendt S."/>
            <person name="Riley R."/>
            <person name="Andreopoulos W."/>
            <person name="Labutti K."/>
            <person name="Pangilinan J."/>
            <person name="Ruiz-Duenas F.J."/>
            <person name="Barrasa J.M."/>
            <person name="Sanchez-Garcia M."/>
            <person name="Camarero S."/>
            <person name="Miyauchi S."/>
            <person name="Serrano A."/>
            <person name="Linde D."/>
            <person name="Babiker R."/>
            <person name="Drula E."/>
            <person name="Ayuso-Fernandez I."/>
            <person name="Pacheco R."/>
            <person name="Padilla G."/>
            <person name="Ferreira P."/>
            <person name="Barriuso J."/>
            <person name="Kellner H."/>
            <person name="Castanera R."/>
            <person name="Alfaro M."/>
            <person name="Ramirez L."/>
            <person name="Pisabarro A.G."/>
            <person name="Kuo A."/>
            <person name="Tritt A."/>
            <person name="Lipzen A."/>
            <person name="He G."/>
            <person name="Yan M."/>
            <person name="Ng V."/>
            <person name="Cullen D."/>
            <person name="Martin F."/>
            <person name="Rosso M.-N."/>
            <person name="Henrissat B."/>
            <person name="Hibbett D."/>
            <person name="Martinez A.T."/>
            <person name="Grigoriev I.V."/>
        </authorList>
    </citation>
    <scope>NUCLEOTIDE SEQUENCE</scope>
    <source>
        <strain evidence="2">ATCC 90797</strain>
    </source>
</reference>
<dbReference type="Pfam" id="PF18803">
    <property type="entry name" value="CxC2"/>
    <property type="match status" value="1"/>
</dbReference>
<dbReference type="OrthoDB" id="2682806at2759"/>
<organism evidence="2 3">
    <name type="scientific">Pleurotus eryngii</name>
    <name type="common">Boletus of the steppes</name>
    <dbReference type="NCBI Taxonomy" id="5323"/>
    <lineage>
        <taxon>Eukaryota</taxon>
        <taxon>Fungi</taxon>
        <taxon>Dikarya</taxon>
        <taxon>Basidiomycota</taxon>
        <taxon>Agaricomycotina</taxon>
        <taxon>Agaricomycetes</taxon>
        <taxon>Agaricomycetidae</taxon>
        <taxon>Agaricales</taxon>
        <taxon>Pleurotineae</taxon>
        <taxon>Pleurotaceae</taxon>
        <taxon>Pleurotus</taxon>
    </lineage>
</organism>
<feature type="non-terminal residue" evidence="2">
    <location>
        <position position="1"/>
    </location>
</feature>
<evidence type="ECO:0000313" key="3">
    <source>
        <dbReference type="Proteomes" id="UP000807025"/>
    </source>
</evidence>
<comment type="caution">
    <text evidence="2">The sequence shown here is derived from an EMBL/GenBank/DDBJ whole genome shotgun (WGS) entry which is preliminary data.</text>
</comment>
<dbReference type="InterPro" id="IPR041457">
    <property type="entry name" value="CxC2_KDZ-assoc"/>
</dbReference>
<evidence type="ECO:0000313" key="2">
    <source>
        <dbReference type="EMBL" id="KAF9501455.1"/>
    </source>
</evidence>
<accession>A0A9P6A786</accession>
<evidence type="ECO:0000259" key="1">
    <source>
        <dbReference type="Pfam" id="PF18803"/>
    </source>
</evidence>
<dbReference type="AlphaFoldDB" id="A0A9P6A786"/>
<feature type="domain" description="CxC2-like cysteine cluster KDZ transposase-associated" evidence="1">
    <location>
        <begin position="47"/>
        <end position="146"/>
    </location>
</feature>
<proteinExistence type="predicted"/>
<sequence>GKDALFQCPQCFDPQLFCQDCIVLLHQALQLHVVEIWNSRFFQRCSLRSLGLQFQLGHPIGEPCLNPKPANKDEFVVIASHGIISINLDYCACLSAADPSIQLLQSRLFPATTINPQTAATFDVLHLFQLLTFGSKVSGFEFYHSLA</sequence>
<dbReference type="Proteomes" id="UP000807025">
    <property type="component" value="Unassembled WGS sequence"/>
</dbReference>
<name>A0A9P6A786_PLEER</name>